<keyword evidence="3" id="KW-1185">Reference proteome</keyword>
<proteinExistence type="predicted"/>
<evidence type="ECO:0000313" key="2">
    <source>
        <dbReference type="EMBL" id="KAL0262331.1"/>
    </source>
</evidence>
<organism evidence="2 3">
    <name type="scientific">Diplodia seriata</name>
    <dbReference type="NCBI Taxonomy" id="420778"/>
    <lineage>
        <taxon>Eukaryota</taxon>
        <taxon>Fungi</taxon>
        <taxon>Dikarya</taxon>
        <taxon>Ascomycota</taxon>
        <taxon>Pezizomycotina</taxon>
        <taxon>Dothideomycetes</taxon>
        <taxon>Dothideomycetes incertae sedis</taxon>
        <taxon>Botryosphaeriales</taxon>
        <taxon>Botryosphaeriaceae</taxon>
        <taxon>Diplodia</taxon>
    </lineage>
</organism>
<evidence type="ECO:0000313" key="3">
    <source>
        <dbReference type="Proteomes" id="UP001430584"/>
    </source>
</evidence>
<gene>
    <name evidence="2" type="ORF">SLS55_003777</name>
</gene>
<evidence type="ECO:0000256" key="1">
    <source>
        <dbReference type="SAM" id="MobiDB-lite"/>
    </source>
</evidence>
<accession>A0ABR3CNW3</accession>
<reference evidence="2 3" key="1">
    <citation type="submission" date="2024-02" db="EMBL/GenBank/DDBJ databases">
        <title>De novo assembly and annotation of 12 fungi associated with fruit tree decline syndrome in Ontario, Canada.</title>
        <authorList>
            <person name="Sulman M."/>
            <person name="Ellouze W."/>
            <person name="Ilyukhin E."/>
        </authorList>
    </citation>
    <scope>NUCLEOTIDE SEQUENCE [LARGE SCALE GENOMIC DNA]</scope>
    <source>
        <strain evidence="2 3">FDS-637</strain>
    </source>
</reference>
<sequence>MVQPLMWITLGESASAIEARQKQERERAKEKANQERDEAAMQKRLAQFGFQENQIQAMIKPEKRLEVQRLDARPTSTIGPTESLTPSSEYQLEHTRRFRHKLNFIGRTYAWMLRRTGAMAMRADECRSESESEDMASDETDHTEESIAMQKVTDNLQINHGDAGQMLKELFAEWIEEDSGSHSAPSVG</sequence>
<dbReference type="GeneID" id="92007862"/>
<name>A0ABR3CNW3_9PEZI</name>
<dbReference type="RefSeq" id="XP_066635360.1">
    <property type="nucleotide sequence ID" value="XM_066775241.1"/>
</dbReference>
<dbReference type="EMBL" id="JAJVCZ030000003">
    <property type="protein sequence ID" value="KAL0262331.1"/>
    <property type="molecule type" value="Genomic_DNA"/>
</dbReference>
<feature type="compositionally biased region" description="Basic and acidic residues" evidence="1">
    <location>
        <begin position="19"/>
        <end position="39"/>
    </location>
</feature>
<comment type="caution">
    <text evidence="2">The sequence shown here is derived from an EMBL/GenBank/DDBJ whole genome shotgun (WGS) entry which is preliminary data.</text>
</comment>
<feature type="region of interest" description="Disordered" evidence="1">
    <location>
        <begin position="126"/>
        <end position="145"/>
    </location>
</feature>
<feature type="region of interest" description="Disordered" evidence="1">
    <location>
        <begin position="18"/>
        <end position="39"/>
    </location>
</feature>
<protein>
    <submittedName>
        <fullName evidence="2">Uncharacterized protein</fullName>
    </submittedName>
</protein>
<dbReference type="Proteomes" id="UP001430584">
    <property type="component" value="Unassembled WGS sequence"/>
</dbReference>